<evidence type="ECO:0000313" key="2">
    <source>
        <dbReference type="Proteomes" id="UP000192328"/>
    </source>
</evidence>
<sequence length="283" mass="31858">MNKPGRRFYAGVAVFVLVCLLAAAVSASGLVFSARAKARSAAEKALYDRYGITFDMLSYFNSAFHENGDGTGTMSYEGLEDMAFVLGRYDVRVKDDTVLDVTWSHDGEDTSKGFESAAWGTEQLKEMVEINREIWSMEGFTPYIDKINAENGFVLEEQPMPEVDDETFMNAKRQARDQSRYSAEELDRMILEAAATQYQLTPEQAGMMTYDEVEDPLMSYGMEDDGTPCYWRTLFLVQDPDPENPYDFHDNPTEKDGTYYVIINVRTGVIEDVEYDTGVGGNG</sequence>
<dbReference type="Proteomes" id="UP000192328">
    <property type="component" value="Unassembled WGS sequence"/>
</dbReference>
<name>A0AC61PQD0_9FIRM</name>
<organism evidence="1 2">
    <name type="scientific">Aristaeella lactis</name>
    <dbReference type="NCBI Taxonomy" id="3046383"/>
    <lineage>
        <taxon>Bacteria</taxon>
        <taxon>Bacillati</taxon>
        <taxon>Bacillota</taxon>
        <taxon>Clostridia</taxon>
        <taxon>Eubacteriales</taxon>
        <taxon>Aristaeellaceae</taxon>
        <taxon>Aristaeella</taxon>
    </lineage>
</organism>
<protein>
    <submittedName>
        <fullName evidence="1">Uncharacterized protein</fullName>
    </submittedName>
</protein>
<dbReference type="EMBL" id="FWXZ01000009">
    <property type="protein sequence ID" value="SMC90183.1"/>
    <property type="molecule type" value="Genomic_DNA"/>
</dbReference>
<keyword evidence="2" id="KW-1185">Reference proteome</keyword>
<reference evidence="1" key="1">
    <citation type="submission" date="2017-04" db="EMBL/GenBank/DDBJ databases">
        <authorList>
            <person name="Varghese N."/>
            <person name="Submissions S."/>
        </authorList>
    </citation>
    <scope>NUCLEOTIDE SEQUENCE</scope>
    <source>
        <strain evidence="1">WTE2008</strain>
    </source>
</reference>
<evidence type="ECO:0000313" key="1">
    <source>
        <dbReference type="EMBL" id="SMC90183.1"/>
    </source>
</evidence>
<accession>A0AC61PQD0</accession>
<proteinExistence type="predicted"/>
<comment type="caution">
    <text evidence="1">The sequence shown here is derived from an EMBL/GenBank/DDBJ whole genome shotgun (WGS) entry which is preliminary data.</text>
</comment>
<gene>
    <name evidence="1" type="ORF">SAMN06297397_3043</name>
</gene>